<dbReference type="STRING" id="1330018.A0A167MCU6"/>
<dbReference type="PROSITE" id="PS50033">
    <property type="entry name" value="UBX"/>
    <property type="match status" value="1"/>
</dbReference>
<dbReference type="EMBL" id="KV417283">
    <property type="protein sequence ID" value="KZO96581.1"/>
    <property type="molecule type" value="Genomic_DNA"/>
</dbReference>
<feature type="region of interest" description="Disordered" evidence="1">
    <location>
        <begin position="1"/>
        <end position="61"/>
    </location>
</feature>
<dbReference type="Pfam" id="PF00789">
    <property type="entry name" value="UBX"/>
    <property type="match status" value="1"/>
</dbReference>
<dbReference type="InterPro" id="IPR001012">
    <property type="entry name" value="UBX_dom"/>
</dbReference>
<feature type="domain" description="UBX" evidence="2">
    <location>
        <begin position="103"/>
        <end position="185"/>
    </location>
</feature>
<dbReference type="OrthoDB" id="440781at2759"/>
<dbReference type="GO" id="GO:0005737">
    <property type="term" value="C:cytoplasm"/>
    <property type="evidence" value="ECO:0007669"/>
    <property type="project" value="TreeGrafter"/>
</dbReference>
<dbReference type="Gene3D" id="3.10.20.90">
    <property type="entry name" value="Phosphatidylinositol 3-kinase Catalytic Subunit, Chain A, domain 1"/>
    <property type="match status" value="1"/>
</dbReference>
<dbReference type="SMART" id="SM00166">
    <property type="entry name" value="UBX"/>
    <property type="match status" value="1"/>
</dbReference>
<evidence type="ECO:0000313" key="3">
    <source>
        <dbReference type="EMBL" id="KZO96581.1"/>
    </source>
</evidence>
<dbReference type="GO" id="GO:0012506">
    <property type="term" value="C:vesicle membrane"/>
    <property type="evidence" value="ECO:0007669"/>
    <property type="project" value="TreeGrafter"/>
</dbReference>
<gene>
    <name evidence="3" type="ORF">CALVIDRAFT_498375</name>
</gene>
<sequence length="268" mass="29915">MASTSNGKQPQAPASPVQGVPAESATFPPAAAPKPDFKVWNPPRDDSPSSPIPDLPDSHYEHSREELMSLYASTQRRLHAMTEGPLLTAKLRNDDEKKRRERERYPRTTIRIKFPDRTMLERTFGSDEKIKSVYKFVRDNLTEEAKPIKFILYQPPRQEYKVSDPAVHDKTLYELHFSPSSVLLLSFIDPELNRHDVPPPLLPEILAVAKDLPNAPPEPEKEVKPPSGGRTLGGGGEANAKGTGSGQSLSAQEKKDKLTRLLKLKGRK</sequence>
<feature type="compositionally biased region" description="Basic and acidic residues" evidence="1">
    <location>
        <begin position="91"/>
        <end position="103"/>
    </location>
</feature>
<accession>A0A167MCU6</accession>
<evidence type="ECO:0000313" key="4">
    <source>
        <dbReference type="Proteomes" id="UP000076738"/>
    </source>
</evidence>
<dbReference type="PANTHER" id="PTHR46467:SF1">
    <property type="entry name" value="TETHER CONTAINING UBX DOMAIN FOR GLUT4"/>
    <property type="match status" value="1"/>
</dbReference>
<organism evidence="3 4">
    <name type="scientific">Calocera viscosa (strain TUFC12733)</name>
    <dbReference type="NCBI Taxonomy" id="1330018"/>
    <lineage>
        <taxon>Eukaryota</taxon>
        <taxon>Fungi</taxon>
        <taxon>Dikarya</taxon>
        <taxon>Basidiomycota</taxon>
        <taxon>Agaricomycotina</taxon>
        <taxon>Dacrymycetes</taxon>
        <taxon>Dacrymycetales</taxon>
        <taxon>Dacrymycetaceae</taxon>
        <taxon>Calocera</taxon>
    </lineage>
</organism>
<dbReference type="InterPro" id="IPR029071">
    <property type="entry name" value="Ubiquitin-like_domsf"/>
</dbReference>
<protein>
    <recommendedName>
        <fullName evidence="2">UBX domain-containing protein</fullName>
    </recommendedName>
</protein>
<feature type="region of interest" description="Disordered" evidence="1">
    <location>
        <begin position="81"/>
        <end position="103"/>
    </location>
</feature>
<reference evidence="3 4" key="1">
    <citation type="journal article" date="2016" name="Mol. Biol. Evol.">
        <title>Comparative Genomics of Early-Diverging Mushroom-Forming Fungi Provides Insights into the Origins of Lignocellulose Decay Capabilities.</title>
        <authorList>
            <person name="Nagy L.G."/>
            <person name="Riley R."/>
            <person name="Tritt A."/>
            <person name="Adam C."/>
            <person name="Daum C."/>
            <person name="Floudas D."/>
            <person name="Sun H."/>
            <person name="Yadav J.S."/>
            <person name="Pangilinan J."/>
            <person name="Larsson K.H."/>
            <person name="Matsuura K."/>
            <person name="Barry K."/>
            <person name="Labutti K."/>
            <person name="Kuo R."/>
            <person name="Ohm R.A."/>
            <person name="Bhattacharya S.S."/>
            <person name="Shirouzu T."/>
            <person name="Yoshinaga Y."/>
            <person name="Martin F.M."/>
            <person name="Grigoriev I.V."/>
            <person name="Hibbett D.S."/>
        </authorList>
    </citation>
    <scope>NUCLEOTIDE SEQUENCE [LARGE SCALE GENOMIC DNA]</scope>
    <source>
        <strain evidence="3 4">TUFC12733</strain>
    </source>
</reference>
<dbReference type="PANTHER" id="PTHR46467">
    <property type="entry name" value="TETHER CONTAINING UBX DOMAIN FOR GLUT4"/>
    <property type="match status" value="1"/>
</dbReference>
<dbReference type="Proteomes" id="UP000076738">
    <property type="component" value="Unassembled WGS sequence"/>
</dbReference>
<keyword evidence="4" id="KW-1185">Reference proteome</keyword>
<dbReference type="GO" id="GO:0005634">
    <property type="term" value="C:nucleus"/>
    <property type="evidence" value="ECO:0007669"/>
    <property type="project" value="TreeGrafter"/>
</dbReference>
<evidence type="ECO:0000256" key="1">
    <source>
        <dbReference type="SAM" id="MobiDB-lite"/>
    </source>
</evidence>
<feature type="region of interest" description="Disordered" evidence="1">
    <location>
        <begin position="212"/>
        <end position="268"/>
    </location>
</feature>
<evidence type="ECO:0000259" key="2">
    <source>
        <dbReference type="PROSITE" id="PS50033"/>
    </source>
</evidence>
<dbReference type="SUPFAM" id="SSF54236">
    <property type="entry name" value="Ubiquitin-like"/>
    <property type="match status" value="1"/>
</dbReference>
<dbReference type="GO" id="GO:0006886">
    <property type="term" value="P:intracellular protein transport"/>
    <property type="evidence" value="ECO:0007669"/>
    <property type="project" value="TreeGrafter"/>
</dbReference>
<proteinExistence type="predicted"/>
<name>A0A167MCU6_CALVF</name>
<dbReference type="AlphaFoldDB" id="A0A167MCU6"/>